<dbReference type="STRING" id="686340.Metal_1151"/>
<organism evidence="2 3">
    <name type="scientific">Methylomicrobium album BG8</name>
    <dbReference type="NCBI Taxonomy" id="686340"/>
    <lineage>
        <taxon>Bacteria</taxon>
        <taxon>Pseudomonadati</taxon>
        <taxon>Pseudomonadota</taxon>
        <taxon>Gammaproteobacteria</taxon>
        <taxon>Methylococcales</taxon>
        <taxon>Methylococcaceae</taxon>
        <taxon>Methylomicrobium</taxon>
    </lineage>
</organism>
<proteinExistence type="predicted"/>
<reference evidence="2 3" key="1">
    <citation type="journal article" date="2013" name="Genome Announc.">
        <title>Genome Sequence of the Obligate Gammaproteobacterial Methanotroph Methylomicrobium album Strain BG8.</title>
        <authorList>
            <person name="Kits K.D."/>
            <person name="Kalyuzhnaya M.G."/>
            <person name="Klotz M.G."/>
            <person name="Jetten M.S."/>
            <person name="Op den Camp H.J."/>
            <person name="Vuilleumier S."/>
            <person name="Bringel F."/>
            <person name="Dispirito A.A."/>
            <person name="Murrell J.C."/>
            <person name="Bruce D."/>
            <person name="Cheng J.F."/>
            <person name="Copeland A."/>
            <person name="Goodwin L."/>
            <person name="Hauser L."/>
            <person name="Lajus A."/>
            <person name="Land M.L."/>
            <person name="Lapidus A."/>
            <person name="Lucas S."/>
            <person name="Medigue C."/>
            <person name="Pitluck S."/>
            <person name="Woyke T."/>
            <person name="Zeytun A."/>
            <person name="Stein L.Y."/>
        </authorList>
    </citation>
    <scope>NUCLEOTIDE SEQUENCE [LARGE SCALE GENOMIC DNA]</scope>
    <source>
        <strain evidence="2 3">BG8</strain>
    </source>
</reference>
<sequence length="522" mass="57749">MTYKVHNGVWIPAGFAEERPAKPIFEEVATTADGRDITRGFVDGLQLLPPTDSIQQLRGVDLRVYDEVRRDDQVATVLQQRKLALSSKEWTIEAGGTKRADKAAADFVREQLNHIPFDRLTEKMLSGLFWGYAVAECLWARDGQFIALANVKVKKQRRFGFAPDGSLRLLTAKAPQGEDLPARKFWAYATGADDDDDPYGLGLAHWLYWPTFFKRNGIKFWLIFLEKFGMPTAVGKYPTSASPEEKNKLLQALRAIQMDSGIRIPDTMQVELLEAARSGSADYTALYDRMNAAISKVVLGHSGSSDSTPGRLGGEDMASEVREDLIKADADLICSSLNLSVVRWLTDWNFPNAAPPRVWREVAAPEDMKARAERDKVIFDMGYKPTLKYVTDTYDGEFEAKPAANPNTPEREPALATLATLDTSLPARPDNAGRKAEFADPPEALAPPELMVDRLAKDTAKPGRVWMAKIVAMGDTADSLEQLRDQLLNAYGDLPSEDMANVMALAFAAADLAGRFDVEQGD</sequence>
<dbReference type="eggNOG" id="COG4383">
    <property type="taxonomic scope" value="Bacteria"/>
</dbReference>
<keyword evidence="3" id="KW-1185">Reference proteome</keyword>
<name>H8GHX9_METAL</name>
<dbReference type="AlphaFoldDB" id="H8GHX9"/>
<dbReference type="Proteomes" id="UP000005090">
    <property type="component" value="Chromosome"/>
</dbReference>
<gene>
    <name evidence="2" type="ORF">Metal_1151</name>
</gene>
<dbReference type="Pfam" id="PF06074">
    <property type="entry name" value="Portal_Mu"/>
    <property type="match status" value="1"/>
</dbReference>
<accession>H8GHX9</accession>
<dbReference type="EMBL" id="CM001475">
    <property type="protein sequence ID" value="EIC28963.1"/>
    <property type="molecule type" value="Genomic_DNA"/>
</dbReference>
<evidence type="ECO:0000256" key="1">
    <source>
        <dbReference type="SAM" id="MobiDB-lite"/>
    </source>
</evidence>
<evidence type="ECO:0000313" key="2">
    <source>
        <dbReference type="EMBL" id="EIC28963.1"/>
    </source>
</evidence>
<dbReference type="HOGENOM" id="CLU_036594_1_0_6"/>
<dbReference type="InterPro" id="IPR009279">
    <property type="entry name" value="Portal_Mu"/>
</dbReference>
<evidence type="ECO:0000313" key="3">
    <source>
        <dbReference type="Proteomes" id="UP000005090"/>
    </source>
</evidence>
<feature type="region of interest" description="Disordered" evidence="1">
    <location>
        <begin position="426"/>
        <end position="445"/>
    </location>
</feature>
<dbReference type="RefSeq" id="WP_005370449.1">
    <property type="nucleotide sequence ID" value="NZ_CM001475.1"/>
</dbReference>
<protein>
    <submittedName>
        <fullName evidence="2">Mu-like prophage protein gp29</fullName>
    </submittedName>
</protein>